<dbReference type="EMBL" id="JACHNY010000002">
    <property type="protein sequence ID" value="MBB4616932.1"/>
    <property type="molecule type" value="Genomic_DNA"/>
</dbReference>
<gene>
    <name evidence="1" type="ORF">GGQ96_001052</name>
</gene>
<proteinExistence type="predicted"/>
<sequence length="49" mass="5332">MTGLTPFLLAMMATPRDRLRTASPDKLAARYGIPAGWASFYLSSWLAAS</sequence>
<dbReference type="Proteomes" id="UP000574769">
    <property type="component" value="Unassembled WGS sequence"/>
</dbReference>
<accession>A0A7W7AJ10</accession>
<keyword evidence="2" id="KW-1185">Reference proteome</keyword>
<reference evidence="1 2" key="1">
    <citation type="submission" date="2020-08" db="EMBL/GenBank/DDBJ databases">
        <title>Genomic Encyclopedia of Type Strains, Phase IV (KMG-IV): sequencing the most valuable type-strain genomes for metagenomic binning, comparative biology and taxonomic classification.</title>
        <authorList>
            <person name="Goeker M."/>
        </authorList>
    </citation>
    <scope>NUCLEOTIDE SEQUENCE [LARGE SCALE GENOMIC DNA]</scope>
    <source>
        <strain evidence="1 2">DSM 15867</strain>
    </source>
</reference>
<dbReference type="AlphaFoldDB" id="A0A7W7AJ10"/>
<evidence type="ECO:0000313" key="2">
    <source>
        <dbReference type="Proteomes" id="UP000574769"/>
    </source>
</evidence>
<evidence type="ECO:0000313" key="1">
    <source>
        <dbReference type="EMBL" id="MBB4616932.1"/>
    </source>
</evidence>
<dbReference type="RefSeq" id="WP_184112346.1">
    <property type="nucleotide sequence ID" value="NZ_JACHNY010000002.1"/>
</dbReference>
<protein>
    <submittedName>
        <fullName evidence="1">Uncharacterized protein</fullName>
    </submittedName>
</protein>
<organism evidence="1 2">
    <name type="scientific">Sphingomonas abaci</name>
    <dbReference type="NCBI Taxonomy" id="237611"/>
    <lineage>
        <taxon>Bacteria</taxon>
        <taxon>Pseudomonadati</taxon>
        <taxon>Pseudomonadota</taxon>
        <taxon>Alphaproteobacteria</taxon>
        <taxon>Sphingomonadales</taxon>
        <taxon>Sphingomonadaceae</taxon>
        <taxon>Sphingomonas</taxon>
    </lineage>
</organism>
<name>A0A7W7AJ10_9SPHN</name>
<comment type="caution">
    <text evidence="1">The sequence shown here is derived from an EMBL/GenBank/DDBJ whole genome shotgun (WGS) entry which is preliminary data.</text>
</comment>